<dbReference type="AlphaFoldDB" id="A0A6J4VKA4"/>
<dbReference type="SUPFAM" id="SSF54427">
    <property type="entry name" value="NTF2-like"/>
    <property type="match status" value="1"/>
</dbReference>
<evidence type="ECO:0000313" key="2">
    <source>
        <dbReference type="EMBL" id="CAA9581230.1"/>
    </source>
</evidence>
<protein>
    <recommendedName>
        <fullName evidence="1">SnoaL-like domain-containing protein</fullName>
    </recommendedName>
</protein>
<dbReference type="EMBL" id="CADCWO010000165">
    <property type="protein sequence ID" value="CAA9581230.1"/>
    <property type="molecule type" value="Genomic_DNA"/>
</dbReference>
<organism evidence="2">
    <name type="scientific">uncultured Synechococcales cyanobacterium</name>
    <dbReference type="NCBI Taxonomy" id="1936017"/>
    <lineage>
        <taxon>Bacteria</taxon>
        <taxon>Bacillati</taxon>
        <taxon>Cyanobacteriota</taxon>
        <taxon>Cyanophyceae</taxon>
        <taxon>Synechococcales</taxon>
        <taxon>environmental samples</taxon>
    </lineage>
</organism>
<dbReference type="Gene3D" id="3.10.450.50">
    <property type="match status" value="1"/>
</dbReference>
<dbReference type="Pfam" id="PF12680">
    <property type="entry name" value="SnoaL_2"/>
    <property type="match status" value="1"/>
</dbReference>
<name>A0A6J4VKA4_9CYAN</name>
<proteinExistence type="predicted"/>
<dbReference type="InterPro" id="IPR037401">
    <property type="entry name" value="SnoaL-like"/>
</dbReference>
<reference evidence="2" key="1">
    <citation type="submission" date="2020-02" db="EMBL/GenBank/DDBJ databases">
        <authorList>
            <person name="Meier V. D."/>
        </authorList>
    </citation>
    <scope>NUCLEOTIDE SEQUENCE</scope>
    <source>
        <strain evidence="2">AVDCRST_MAG81</strain>
    </source>
</reference>
<gene>
    <name evidence="2" type="ORF">AVDCRST_MAG81-3656</name>
</gene>
<evidence type="ECO:0000259" key="1">
    <source>
        <dbReference type="Pfam" id="PF12680"/>
    </source>
</evidence>
<sequence length="151" mass="17416">MYQLIFRRMARRAFEQLNSGNYEATLKALAPKFTHTFSGSHALGGTRHTIESMRRWFERLFLLSPGLHFEIQDILVQGSPWNSVLAVEWIDTFTTQDGQPYLNEGVHIIRFRWNRIVEIHAYLDTQKVEALCQHLAAQGVREATASPIEDS</sequence>
<dbReference type="InterPro" id="IPR032710">
    <property type="entry name" value="NTF2-like_dom_sf"/>
</dbReference>
<accession>A0A6J4VKA4</accession>
<feature type="domain" description="SnoaL-like" evidence="1">
    <location>
        <begin position="10"/>
        <end position="119"/>
    </location>
</feature>